<reference evidence="1 2" key="1">
    <citation type="submission" date="2015-08" db="EMBL/GenBank/DDBJ databases">
        <title>Next Generation Sequencing and Analysis of the Genome of Puccinia sorghi L Schw, the Causal Agent of Maize Common Rust.</title>
        <authorList>
            <person name="Rochi L."/>
            <person name="Burguener G."/>
            <person name="Darino M."/>
            <person name="Turjanski A."/>
            <person name="Kreff E."/>
            <person name="Dieguez M.J."/>
            <person name="Sacco F."/>
        </authorList>
    </citation>
    <scope>NUCLEOTIDE SEQUENCE [LARGE SCALE GENOMIC DNA]</scope>
    <source>
        <strain evidence="1 2">RO10H11247</strain>
    </source>
</reference>
<dbReference type="Proteomes" id="UP000037035">
    <property type="component" value="Unassembled WGS sequence"/>
</dbReference>
<sequence>MAEYTKLPTHQLHMLQSTHIKFCELNQEVCKRAAEDFFLEYHHKILLSLEY</sequence>
<dbReference type="EMBL" id="LAVV01009646">
    <property type="protein sequence ID" value="KNZ50248.1"/>
    <property type="molecule type" value="Genomic_DNA"/>
</dbReference>
<evidence type="ECO:0000313" key="1">
    <source>
        <dbReference type="EMBL" id="KNZ50248.1"/>
    </source>
</evidence>
<comment type="caution">
    <text evidence="1">The sequence shown here is derived from an EMBL/GenBank/DDBJ whole genome shotgun (WGS) entry which is preliminary data.</text>
</comment>
<accession>A0A0L6UNX8</accession>
<keyword evidence="2" id="KW-1185">Reference proteome</keyword>
<name>A0A0L6UNX8_9BASI</name>
<proteinExistence type="predicted"/>
<dbReference type="VEuPathDB" id="FungiDB:VP01_452g5"/>
<gene>
    <name evidence="1" type="ORF">VP01_452g5</name>
</gene>
<dbReference type="AlphaFoldDB" id="A0A0L6UNX8"/>
<protein>
    <submittedName>
        <fullName evidence="1">Uncharacterized protein</fullName>
    </submittedName>
</protein>
<evidence type="ECO:0000313" key="2">
    <source>
        <dbReference type="Proteomes" id="UP000037035"/>
    </source>
</evidence>
<dbReference type="STRING" id="27349.A0A0L6UNX8"/>
<organism evidence="1 2">
    <name type="scientific">Puccinia sorghi</name>
    <dbReference type="NCBI Taxonomy" id="27349"/>
    <lineage>
        <taxon>Eukaryota</taxon>
        <taxon>Fungi</taxon>
        <taxon>Dikarya</taxon>
        <taxon>Basidiomycota</taxon>
        <taxon>Pucciniomycotina</taxon>
        <taxon>Pucciniomycetes</taxon>
        <taxon>Pucciniales</taxon>
        <taxon>Pucciniaceae</taxon>
        <taxon>Puccinia</taxon>
    </lineage>
</organism>